<gene>
    <name evidence="1" type="ORF">JHL16_18620</name>
</gene>
<proteinExistence type="predicted"/>
<organism evidence="1 2">
    <name type="scientific">Taklimakanibacter albus</name>
    <dbReference type="NCBI Taxonomy" id="2800327"/>
    <lineage>
        <taxon>Bacteria</taxon>
        <taxon>Pseudomonadati</taxon>
        <taxon>Pseudomonadota</taxon>
        <taxon>Alphaproteobacteria</taxon>
        <taxon>Hyphomicrobiales</taxon>
        <taxon>Aestuariivirgaceae</taxon>
        <taxon>Taklimakanibacter</taxon>
    </lineage>
</organism>
<comment type="caution">
    <text evidence="1">The sequence shown here is derived from an EMBL/GenBank/DDBJ whole genome shotgun (WGS) entry which is preliminary data.</text>
</comment>
<keyword evidence="2" id="KW-1185">Reference proteome</keyword>
<evidence type="ECO:0000313" key="1">
    <source>
        <dbReference type="EMBL" id="MBK1868374.1"/>
    </source>
</evidence>
<reference evidence="1" key="1">
    <citation type="submission" date="2021-01" db="EMBL/GenBank/DDBJ databases">
        <authorList>
            <person name="Sun Q."/>
        </authorList>
    </citation>
    <scope>NUCLEOTIDE SEQUENCE</scope>
    <source>
        <strain evidence="1">YIM B02566</strain>
    </source>
</reference>
<name>A0ACC5R6V1_9HYPH</name>
<sequence>MAAVGGKCGCLSIDAFLGGAGSLADVLDVGGNVTGVTQVFVTDTNAGPGVYNPTGILVAHAAGTTAVGDFVLANGPIDKGLFAYDLVFDAANGEHRLVGLPDREAFEPLAAVAGAQAIWRESADAWSTRQENLRDMLATSHTVTAVADPPVEGSDAPTGGLWASVLGSWSKRDDDASFSLLDANLDFDMSYKQDIYGVVGGADFRTGLGAGGGSLLFGVMAGYVDSTLDFDEGSTSIDSKGATLGAYAGLLSNGFFATVLVKADLLKMDYQVGSLAVDDNDDADVTSLGARGDLGYRFGDTLFVEPMISVDGFSTKIDDFSVGGADIDAGTNESYRAGAGLRAGYGGETVRASATARVWDVFSTDNEVDVLAGVPLGLSDDDLEGVYGDVSGQVDVTLSANMTAYLKGGNLFSDDVTKPNASGGFAFSW</sequence>
<evidence type="ECO:0000313" key="2">
    <source>
        <dbReference type="Proteomes" id="UP000616151"/>
    </source>
</evidence>
<protein>
    <submittedName>
        <fullName evidence="1">Autotransporter outer membrane beta-barrel domain-containing protein</fullName>
    </submittedName>
</protein>
<dbReference type="Proteomes" id="UP000616151">
    <property type="component" value="Unassembled WGS sequence"/>
</dbReference>
<dbReference type="EMBL" id="JAENHL010000007">
    <property type="protein sequence ID" value="MBK1868374.1"/>
    <property type="molecule type" value="Genomic_DNA"/>
</dbReference>
<accession>A0ACC5R6V1</accession>